<proteinExistence type="predicted"/>
<sequence>MVNFTQLAALTASAIGVRAGFANSTTPQISDLKIADMDTGTSDIVGTYDTAFVELTVKATELGACWFQLPPNYVTYPQDTPYNWDYGIVNNYGDNNITIDITKVPESGEAKFGIEVYFTTEVQNAIQKPGKDSVVVETSNGSMSIDLNYIDVPLYEPSVHTDLTQSRIIYDVYVPASMITSNTSVTAHSFDGRKFDSSLCAVYDVTQAKTFDPYEDLNLVSPDFEPYSWDGFSNESDIYFPYRTTPIVGAKWVMFKFFADVPEGLQYYTQDITVNIDGEETTITTHTYSKYYPRHIEEPDYKFGGASDMGNGNSITSYSESTTAVATASLSSASSNGTAVFTGATTATGFSNGTVTMTGSASSTASAAGQASASASGQASTSASGQSSASASGQASASGFVNGTTSVTGTGSATTTTANILSTTVITTCPTCEVKATTVGVSTATVTKNGIVTAYTTYCPLSAETGAHTVSQGTTYAPSVVISEVESGIYTAYTTYCPYPENKSAAQATTTACVSCGNQTASVSGSYSAAAAATKAASLSVYEGGVAAVKGGLAAAVLGAAAVLF</sequence>
<dbReference type="AlphaFoldDB" id="A0A0C7N9E1"/>
<dbReference type="GO" id="GO:0098552">
    <property type="term" value="C:side of membrane"/>
    <property type="evidence" value="ECO:0007669"/>
    <property type="project" value="UniProtKB-KW"/>
</dbReference>
<keyword evidence="4" id="KW-0325">Glycoprotein</keyword>
<organism evidence="6 7">
    <name type="scientific">Lachancea lanzarotensis</name>
    <dbReference type="NCBI Taxonomy" id="1245769"/>
    <lineage>
        <taxon>Eukaryota</taxon>
        <taxon>Fungi</taxon>
        <taxon>Dikarya</taxon>
        <taxon>Ascomycota</taxon>
        <taxon>Saccharomycotina</taxon>
        <taxon>Saccharomycetes</taxon>
        <taxon>Saccharomycetales</taxon>
        <taxon>Saccharomycetaceae</taxon>
        <taxon>Lachancea</taxon>
    </lineage>
</organism>
<evidence type="ECO:0000256" key="3">
    <source>
        <dbReference type="ARBA" id="ARBA00022729"/>
    </source>
</evidence>
<evidence type="ECO:0000313" key="6">
    <source>
        <dbReference type="EMBL" id="CEP64499.1"/>
    </source>
</evidence>
<keyword evidence="2" id="KW-0336">GPI-anchor</keyword>
<comment type="subcellular location">
    <subcellularLocation>
        <location evidence="1">Membrane</location>
        <topology evidence="1">Lipid-anchor</topology>
        <topology evidence="1">GPI-anchor</topology>
    </subcellularLocation>
</comment>
<dbReference type="RefSeq" id="XP_022630705.1">
    <property type="nucleotide sequence ID" value="XM_022773977.1"/>
</dbReference>
<keyword evidence="5" id="KW-0449">Lipoprotein</keyword>
<name>A0A0C7N9E1_9SACH</name>
<keyword evidence="7" id="KW-1185">Reference proteome</keyword>
<protein>
    <submittedName>
        <fullName evidence="6">LALA0S12e00188g1_1</fullName>
    </submittedName>
</protein>
<reference evidence="6 7" key="1">
    <citation type="submission" date="2014-12" db="EMBL/GenBank/DDBJ databases">
        <authorList>
            <person name="Neuveglise Cecile"/>
        </authorList>
    </citation>
    <scope>NUCLEOTIDE SEQUENCE [LARGE SCALE GENOMIC DNA]</scope>
    <source>
        <strain evidence="6 7">CBS 12615</strain>
    </source>
</reference>
<keyword evidence="3" id="KW-0732">Signal</keyword>
<evidence type="ECO:0000256" key="1">
    <source>
        <dbReference type="ARBA" id="ARBA00004589"/>
    </source>
</evidence>
<keyword evidence="2" id="KW-0472">Membrane</keyword>
<dbReference type="GeneID" id="34688052"/>
<dbReference type="OrthoDB" id="4036194at2759"/>
<evidence type="ECO:0000256" key="4">
    <source>
        <dbReference type="ARBA" id="ARBA00023180"/>
    </source>
</evidence>
<evidence type="ECO:0000256" key="2">
    <source>
        <dbReference type="ARBA" id="ARBA00022622"/>
    </source>
</evidence>
<accession>A0A0C7N9E1</accession>
<dbReference type="Pfam" id="PF13928">
    <property type="entry name" value="Flocculin_t3"/>
    <property type="match status" value="1"/>
</dbReference>
<dbReference type="Proteomes" id="UP000054304">
    <property type="component" value="Unassembled WGS sequence"/>
</dbReference>
<dbReference type="InterPro" id="IPR025928">
    <property type="entry name" value="Flocculin_t3_rpt"/>
</dbReference>
<dbReference type="EMBL" id="LN736371">
    <property type="protein sequence ID" value="CEP64499.1"/>
    <property type="molecule type" value="Genomic_DNA"/>
</dbReference>
<gene>
    <name evidence="6" type="ORF">LALA0_S12e00188g</name>
</gene>
<evidence type="ECO:0000313" key="7">
    <source>
        <dbReference type="Proteomes" id="UP000054304"/>
    </source>
</evidence>
<evidence type="ECO:0000256" key="5">
    <source>
        <dbReference type="ARBA" id="ARBA00023288"/>
    </source>
</evidence>
<dbReference type="HOGENOM" id="CLU_454198_0_0_1"/>